<dbReference type="InterPro" id="IPR000719">
    <property type="entry name" value="Prot_kinase_dom"/>
</dbReference>
<dbReference type="InterPro" id="IPR017441">
    <property type="entry name" value="Protein_kinase_ATP_BS"/>
</dbReference>
<dbReference type="SMART" id="SM00220">
    <property type="entry name" value="S_TKc"/>
    <property type="match status" value="1"/>
</dbReference>
<dbReference type="SUPFAM" id="SSF56112">
    <property type="entry name" value="Protein kinase-like (PK-like)"/>
    <property type="match status" value="1"/>
</dbReference>
<evidence type="ECO:0000256" key="3">
    <source>
        <dbReference type="PROSITE-ProRule" id="PRU10141"/>
    </source>
</evidence>
<dbReference type="EMBL" id="JANAWD010000017">
    <property type="protein sequence ID" value="KAJ3491115.1"/>
    <property type="molecule type" value="Genomic_DNA"/>
</dbReference>
<evidence type="ECO:0000259" key="6">
    <source>
        <dbReference type="PROSITE" id="PS50011"/>
    </source>
</evidence>
<dbReference type="PROSITE" id="PS50011">
    <property type="entry name" value="PROTEIN_KINASE_DOM"/>
    <property type="match status" value="1"/>
</dbReference>
<evidence type="ECO:0000313" key="8">
    <source>
        <dbReference type="Proteomes" id="UP001212997"/>
    </source>
</evidence>
<keyword evidence="2 3" id="KW-0067">ATP-binding</keyword>
<keyword evidence="4" id="KW-0808">Transferase</keyword>
<dbReference type="PROSITE" id="PS00107">
    <property type="entry name" value="PROTEIN_KINASE_ATP"/>
    <property type="match status" value="1"/>
</dbReference>
<feature type="region of interest" description="Disordered" evidence="5">
    <location>
        <begin position="332"/>
        <end position="351"/>
    </location>
</feature>
<evidence type="ECO:0000256" key="1">
    <source>
        <dbReference type="ARBA" id="ARBA00022741"/>
    </source>
</evidence>
<dbReference type="InterPro" id="IPR045269">
    <property type="entry name" value="Atg1-like"/>
</dbReference>
<dbReference type="GO" id="GO:0005737">
    <property type="term" value="C:cytoplasm"/>
    <property type="evidence" value="ECO:0007669"/>
    <property type="project" value="TreeGrafter"/>
</dbReference>
<feature type="binding site" evidence="3">
    <location>
        <position position="56"/>
    </location>
    <ligand>
        <name>ATP</name>
        <dbReference type="ChEBI" id="CHEBI:30616"/>
    </ligand>
</feature>
<dbReference type="PANTHER" id="PTHR24348">
    <property type="entry name" value="SERINE/THREONINE-PROTEIN KINASE UNC-51-RELATED"/>
    <property type="match status" value="1"/>
</dbReference>
<keyword evidence="1 3" id="KW-0547">Nucleotide-binding</keyword>
<evidence type="ECO:0000313" key="7">
    <source>
        <dbReference type="EMBL" id="KAJ3491115.1"/>
    </source>
</evidence>
<dbReference type="InterPro" id="IPR011009">
    <property type="entry name" value="Kinase-like_dom_sf"/>
</dbReference>
<dbReference type="Pfam" id="PF00069">
    <property type="entry name" value="Pkinase"/>
    <property type="match status" value="1"/>
</dbReference>
<gene>
    <name evidence="7" type="ORF">NLI96_g921</name>
</gene>
<comment type="similarity">
    <text evidence="4">Belongs to the protein kinase superfamily.</text>
</comment>
<keyword evidence="4" id="KW-0723">Serine/threonine-protein kinase</keyword>
<dbReference type="FunFam" id="3.30.200.20:FF:000042">
    <property type="entry name" value="Aurora kinase A"/>
    <property type="match status" value="1"/>
</dbReference>
<dbReference type="GO" id="GO:0010506">
    <property type="term" value="P:regulation of autophagy"/>
    <property type="evidence" value="ECO:0007669"/>
    <property type="project" value="InterPro"/>
</dbReference>
<dbReference type="Proteomes" id="UP001212997">
    <property type="component" value="Unassembled WGS sequence"/>
</dbReference>
<reference evidence="7" key="1">
    <citation type="submission" date="2022-07" db="EMBL/GenBank/DDBJ databases">
        <title>Genome Sequence of Physisporinus lineatus.</title>
        <authorList>
            <person name="Buettner E."/>
        </authorList>
    </citation>
    <scope>NUCLEOTIDE SEQUENCE</scope>
    <source>
        <strain evidence="7">VT162</strain>
    </source>
</reference>
<feature type="domain" description="Protein kinase" evidence="6">
    <location>
        <begin position="21"/>
        <end position="309"/>
    </location>
</feature>
<keyword evidence="8" id="KW-1185">Reference proteome</keyword>
<name>A0AAD5VBC1_9APHY</name>
<comment type="caution">
    <text evidence="7">The sequence shown here is derived from an EMBL/GenBank/DDBJ whole genome shotgun (WGS) entry which is preliminary data.</text>
</comment>
<dbReference type="PROSITE" id="PS00108">
    <property type="entry name" value="PROTEIN_KINASE_ST"/>
    <property type="match status" value="1"/>
</dbReference>
<proteinExistence type="inferred from homology"/>
<dbReference type="GO" id="GO:0004674">
    <property type="term" value="F:protein serine/threonine kinase activity"/>
    <property type="evidence" value="ECO:0007669"/>
    <property type="project" value="UniProtKB-KW"/>
</dbReference>
<organism evidence="7 8">
    <name type="scientific">Meripilus lineatus</name>
    <dbReference type="NCBI Taxonomy" id="2056292"/>
    <lineage>
        <taxon>Eukaryota</taxon>
        <taxon>Fungi</taxon>
        <taxon>Dikarya</taxon>
        <taxon>Basidiomycota</taxon>
        <taxon>Agaricomycotina</taxon>
        <taxon>Agaricomycetes</taxon>
        <taxon>Polyporales</taxon>
        <taxon>Meripilaceae</taxon>
        <taxon>Meripilus</taxon>
    </lineage>
</organism>
<sequence>MPFPSSDIPDFTDRLLDNNRYRLTKQIGSGSYGVVYRALDLAAFKFIARPPIRAIKIINKKQISKSQSVYLRREFNIHNEMSEHPNVVKLYRAFEDNDYAYLVLEYCAGGDLHTKACREGLYWRNDALLKKVMIQIIDSIAACHAKNIAHRDLKPENILTNEDGSMAFLTDFGLSSNQPIANSFGCGSAPYMSPGMSSSHRPSYHILTCLAECIGEECDFMSYSNVLSDVWSLAIVFLNISCARLPWQIAMTTDNHFHKFILDPNYLRTQFPISEGFNRILCRMLELLPESRMTLTELRFAIQGLDTFWMSDEEIALSTAEVKDTADWISSRAQRRTNPAAAPANKGPVHRRGLPKLACGNKFQMQRVGSRGQMVQIDLRAGNGRFPGHNMQQMLQPHCPQPIRPIIPKRIEPRNCGSVDITSIVIPSVATTMSADDSDTPITPETFPVDPKVVVSDLEDDLGVAAISSDAHNAKPRPLRVVNQFNEMDVAS</sequence>
<keyword evidence="4" id="KW-0418">Kinase</keyword>
<dbReference type="AlphaFoldDB" id="A0AAD5VBC1"/>
<evidence type="ECO:0000256" key="5">
    <source>
        <dbReference type="SAM" id="MobiDB-lite"/>
    </source>
</evidence>
<evidence type="ECO:0000256" key="2">
    <source>
        <dbReference type="ARBA" id="ARBA00022840"/>
    </source>
</evidence>
<protein>
    <recommendedName>
        <fullName evidence="6">Protein kinase domain-containing protein</fullName>
    </recommendedName>
</protein>
<dbReference type="GO" id="GO:0005524">
    <property type="term" value="F:ATP binding"/>
    <property type="evidence" value="ECO:0007669"/>
    <property type="project" value="UniProtKB-UniRule"/>
</dbReference>
<dbReference type="InterPro" id="IPR008271">
    <property type="entry name" value="Ser/Thr_kinase_AS"/>
</dbReference>
<dbReference type="Gene3D" id="1.10.510.10">
    <property type="entry name" value="Transferase(Phosphotransferase) domain 1"/>
    <property type="match status" value="1"/>
</dbReference>
<accession>A0AAD5VBC1</accession>
<dbReference type="PANTHER" id="PTHR24348:SF68">
    <property type="entry name" value="SERINE_THREONINE-PROTEIN KINASE ATG1C"/>
    <property type="match status" value="1"/>
</dbReference>
<evidence type="ECO:0000256" key="4">
    <source>
        <dbReference type="RuleBase" id="RU000304"/>
    </source>
</evidence>